<dbReference type="InterPro" id="IPR046539">
    <property type="entry name" value="DUF6604"/>
</dbReference>
<gene>
    <name evidence="3" type="ORF">E4U43_008058</name>
</gene>
<evidence type="ECO:0000313" key="4">
    <source>
        <dbReference type="Proteomes" id="UP000748025"/>
    </source>
</evidence>
<proteinExistence type="predicted"/>
<feature type="compositionally biased region" description="Acidic residues" evidence="1">
    <location>
        <begin position="165"/>
        <end position="177"/>
    </location>
</feature>
<dbReference type="AlphaFoldDB" id="A0A9P7NDF5"/>
<name>A0A9P7NDF5_9HYPO</name>
<evidence type="ECO:0000313" key="3">
    <source>
        <dbReference type="EMBL" id="KAG6011887.1"/>
    </source>
</evidence>
<dbReference type="Proteomes" id="UP000748025">
    <property type="component" value="Unassembled WGS sequence"/>
</dbReference>
<protein>
    <recommendedName>
        <fullName evidence="2">DUF6604 domain-containing protein</fullName>
    </recommendedName>
</protein>
<dbReference type="PANTHER" id="PTHR38795">
    <property type="entry name" value="DUF6604 DOMAIN-CONTAINING PROTEIN"/>
    <property type="match status" value="1"/>
</dbReference>
<dbReference type="Pfam" id="PF20253">
    <property type="entry name" value="DUF6604"/>
    <property type="match status" value="1"/>
</dbReference>
<evidence type="ECO:0000256" key="1">
    <source>
        <dbReference type="SAM" id="MobiDB-lite"/>
    </source>
</evidence>
<feature type="region of interest" description="Disordered" evidence="1">
    <location>
        <begin position="165"/>
        <end position="227"/>
    </location>
</feature>
<organism evidence="3 4">
    <name type="scientific">Claviceps pusilla</name>
    <dbReference type="NCBI Taxonomy" id="123648"/>
    <lineage>
        <taxon>Eukaryota</taxon>
        <taxon>Fungi</taxon>
        <taxon>Dikarya</taxon>
        <taxon>Ascomycota</taxon>
        <taxon>Pezizomycotina</taxon>
        <taxon>Sordariomycetes</taxon>
        <taxon>Hypocreomycetidae</taxon>
        <taxon>Hypocreales</taxon>
        <taxon>Clavicipitaceae</taxon>
        <taxon>Claviceps</taxon>
    </lineage>
</organism>
<accession>A0A9P7NDF5</accession>
<sequence>MLLRSSYLAYKRETSRLVYLLVTASNAILSVKNVNAKLNTSGKLDSSGFVPSAELIGKHMRSVPREILRLLKSVIELRTSHYAEFQRRVSANPNFRMEESNKSHKHFIDVLSRAFEILGGESGLELKKEEAEEAEKAEADERELSNEDFQATCSNMFAHLDLQEDVDGSDGEDDDGSVCDAGDVSSHVARRNLTKNKTGKSTHGKGSLKIKKKQKNKKNKKKDKHLSRLGKMSIEQYGILDDDHHIAAEYFLAASSLLEQSIDLRIQCQEAWSGVAHDQSHPLLAVATSGQSIAMVQKSHATICSDFPGSHSYMGLINTYTKGGMKNLAQRTTIRISQRRDSDDCCVSMEETAVSREPLRELLMEHAYNDLVDFLHDFRKTSSGAPTKQMKAEISQWDPEYDLEEAADDQLRQWRRVYTINWLYGLVGYYFASKRQVDRHGTSTTPSNRPCRKTAMPWAEDYSFFGLGQFARSIITLTRRPAEAPIEDSITPVLVFQLQCIVDSFTASRGWMVGVSGRVVYPPPVEDDLPPEQRGVMGWFWKVTCANQCEHHQGLSRSIELLRELHAKSRTRPGAFGESTFELVWNSWWQHHRIVVDLRNGTAPCFRHNDADGRLDEYGLFALSPFLCGFATLQTVELFYRYAMFVWDTTPEIVLMLHLHNMLHRTGYLKEPVALMAKLTASFRLDLFGESTPTCDFYKAFVDRKAPLRPITSSLVRPFVIETPSFKQFYMSERVFRTRSSFLVFHEAGWESAAVSPDRVSSLSEQAWLRNTVANLGNRSSFDSRKRLAKIPKTGHNIDLPHFDPESDHIHESTVLSFGRYAMQRDMCMCCPAPLTGLNLLAVTAKLLSIWLAIGEKLELSNHVRSDHVDRATSSLSRDAVETVATAALRGNDDSLNKLLADVFEETRTKIESVSYFTSEDKNGGLKRGS</sequence>
<dbReference type="OrthoDB" id="5339038at2759"/>
<dbReference type="PIRSF" id="PIRSF028035">
    <property type="entry name" value="UCP028035"/>
    <property type="match status" value="1"/>
</dbReference>
<feature type="compositionally biased region" description="Basic residues" evidence="1">
    <location>
        <begin position="188"/>
        <end position="227"/>
    </location>
</feature>
<keyword evidence="4" id="KW-1185">Reference proteome</keyword>
<feature type="domain" description="DUF6604" evidence="2">
    <location>
        <begin position="9"/>
        <end position="303"/>
    </location>
</feature>
<evidence type="ECO:0000259" key="2">
    <source>
        <dbReference type="Pfam" id="PF20253"/>
    </source>
</evidence>
<dbReference type="PANTHER" id="PTHR38795:SF1">
    <property type="entry name" value="DUF6604 DOMAIN-CONTAINING PROTEIN"/>
    <property type="match status" value="1"/>
</dbReference>
<comment type="caution">
    <text evidence="3">The sequence shown here is derived from an EMBL/GenBank/DDBJ whole genome shotgun (WGS) entry which is preliminary data.</text>
</comment>
<dbReference type="EMBL" id="SRPW01000814">
    <property type="protein sequence ID" value="KAG6011887.1"/>
    <property type="molecule type" value="Genomic_DNA"/>
</dbReference>
<reference evidence="3" key="1">
    <citation type="journal article" date="2020" name="bioRxiv">
        <title>Whole genome comparisons of ergot fungi reveals the divergence and evolution of species within the genus Claviceps are the result of varying mechanisms driving genome evolution and host range expansion.</title>
        <authorList>
            <person name="Wyka S.A."/>
            <person name="Mondo S.J."/>
            <person name="Liu M."/>
            <person name="Dettman J."/>
            <person name="Nalam V."/>
            <person name="Broders K.D."/>
        </authorList>
    </citation>
    <scope>NUCLEOTIDE SEQUENCE</scope>
    <source>
        <strain evidence="3">CCC 602</strain>
    </source>
</reference>
<dbReference type="InterPro" id="IPR016864">
    <property type="entry name" value="UCP028035"/>
</dbReference>